<dbReference type="Proteomes" id="UP000499080">
    <property type="component" value="Unassembled WGS sequence"/>
</dbReference>
<organism evidence="1 3">
    <name type="scientific">Araneus ventricosus</name>
    <name type="common">Orbweaver spider</name>
    <name type="synonym">Epeira ventricosa</name>
    <dbReference type="NCBI Taxonomy" id="182803"/>
    <lineage>
        <taxon>Eukaryota</taxon>
        <taxon>Metazoa</taxon>
        <taxon>Ecdysozoa</taxon>
        <taxon>Arthropoda</taxon>
        <taxon>Chelicerata</taxon>
        <taxon>Arachnida</taxon>
        <taxon>Araneae</taxon>
        <taxon>Araneomorphae</taxon>
        <taxon>Entelegynae</taxon>
        <taxon>Araneoidea</taxon>
        <taxon>Araneidae</taxon>
        <taxon>Araneus</taxon>
    </lineage>
</organism>
<reference evidence="1 3" key="1">
    <citation type="journal article" date="2019" name="Sci. Rep.">
        <title>Orb-weaving spider Araneus ventricosus genome elucidates the spidroin gene catalogue.</title>
        <authorList>
            <person name="Kono N."/>
            <person name="Nakamura H."/>
            <person name="Ohtoshi R."/>
            <person name="Moran D.A.P."/>
            <person name="Shinohara A."/>
            <person name="Yoshida Y."/>
            <person name="Fujiwara M."/>
            <person name="Mori M."/>
            <person name="Tomita M."/>
            <person name="Arakawa K."/>
        </authorList>
    </citation>
    <scope>NUCLEOTIDE SEQUENCE [LARGE SCALE GENOMIC DNA]</scope>
</reference>
<dbReference type="EMBL" id="BGPR01051447">
    <property type="protein sequence ID" value="GBO28399.1"/>
    <property type="molecule type" value="Genomic_DNA"/>
</dbReference>
<dbReference type="AlphaFoldDB" id="A0A4Y2VSL8"/>
<keyword evidence="3" id="KW-1185">Reference proteome</keyword>
<evidence type="ECO:0000313" key="3">
    <source>
        <dbReference type="Proteomes" id="UP000499080"/>
    </source>
</evidence>
<gene>
    <name evidence="2" type="ORF">AVEN_164513_1</name>
    <name evidence="1" type="ORF">AVEN_55389_1</name>
</gene>
<accession>A0A4Y2VSL8</accession>
<sequence>MPLILTNILLKYPFVIITPLMLENPLLKDPFVIRSHRNKPTEHNSKEKLYGYQSIDKTTLNLHNKLKNPRLKFSFNKLSETSITKDQREKKINLTVTANRNKSQRD</sequence>
<proteinExistence type="predicted"/>
<name>A0A4Y2VSL8_ARAVE</name>
<protein>
    <submittedName>
        <fullName evidence="1">Uncharacterized protein</fullName>
    </submittedName>
</protein>
<evidence type="ECO:0000313" key="2">
    <source>
        <dbReference type="EMBL" id="GBO28399.1"/>
    </source>
</evidence>
<evidence type="ECO:0000313" key="1">
    <source>
        <dbReference type="EMBL" id="GBO28393.1"/>
    </source>
</evidence>
<comment type="caution">
    <text evidence="1">The sequence shown here is derived from an EMBL/GenBank/DDBJ whole genome shotgun (WGS) entry which is preliminary data.</text>
</comment>
<dbReference type="EMBL" id="BGPR01051440">
    <property type="protein sequence ID" value="GBO28393.1"/>
    <property type="molecule type" value="Genomic_DNA"/>
</dbReference>